<accession>A0ABN6PLB3</accession>
<dbReference type="Pfam" id="PF15611">
    <property type="entry name" value="EH_Signature"/>
    <property type="match status" value="1"/>
</dbReference>
<sequence length="469" mass="52654">MGLFATLPVGFPQLVDAAVGSSAGPMEPRPADLLSLAQRLRQAYAQARSRHYDDLSPGQWRQLPYAYWDGGPEPLPEVEPRLVRRYWREVLRPALTGRPTMASRWLAPLFHTYVGSFRSGDRTFARYAQEFSTQVGMAVGPLASTLRTAHERVGLLQPDRLGPRLAAALLAHRGSIDGWLVELCLAPDFPASPLGRQVLPALLQSPGSTLRLEPAIDKVLAWTALVGEAPARSSLRVPFANGLLLPWVDHRQHAAATIRDKLMATFVPPESYGDPRWVGRAGYQWQGVDHEAVSVVKRWLAGKSLETFVNALKLTADETWEYREKFWMAYHRRGYVDEVWLVLGSEAKERIGYSNLGAVMQCGSLLNDSPGRRSVLLLQLGDLTFVEWSHNGALRAYKTADPKAPKLYRNEYDREELTDDRSMWMHDANAENKNPHLYHRGSDGGTWQKKARDFINSHTGVYLPDREIA</sequence>
<reference evidence="2" key="1">
    <citation type="submission" date="2022-04" db="EMBL/GenBank/DDBJ databases">
        <title>Whole genome sequence of Sphaerotilus sp. FB-5.</title>
        <authorList>
            <person name="Takeda M."/>
            <person name="Narihara S."/>
            <person name="Akimoto M."/>
            <person name="Akimoto R."/>
            <person name="Nishiyashiki S."/>
            <person name="Murakami T."/>
        </authorList>
    </citation>
    <scope>NUCLEOTIDE SEQUENCE</scope>
    <source>
        <strain evidence="2">FB-5</strain>
    </source>
</reference>
<organism evidence="2 3">
    <name type="scientific">Sphaerotilus microaerophilus</name>
    <dbReference type="NCBI Taxonomy" id="2914710"/>
    <lineage>
        <taxon>Bacteria</taxon>
        <taxon>Pseudomonadati</taxon>
        <taxon>Pseudomonadota</taxon>
        <taxon>Betaproteobacteria</taxon>
        <taxon>Burkholderiales</taxon>
        <taxon>Sphaerotilaceae</taxon>
        <taxon>Sphaerotilus</taxon>
    </lineage>
</organism>
<dbReference type="RefSeq" id="WP_251969301.1">
    <property type="nucleotide sequence ID" value="NZ_AP025730.1"/>
</dbReference>
<gene>
    <name evidence="2" type="ORF">CATMQ487_29460</name>
</gene>
<dbReference type="InterPro" id="IPR028943">
    <property type="entry name" value="ZorC_EH_Signature_dom"/>
</dbReference>
<feature type="domain" description="Zorya protein ZorC EH" evidence="1">
    <location>
        <begin position="36"/>
        <end position="453"/>
    </location>
</feature>
<keyword evidence="3" id="KW-1185">Reference proteome</keyword>
<dbReference type="EMBL" id="AP025730">
    <property type="protein sequence ID" value="BDI05976.1"/>
    <property type="molecule type" value="Genomic_DNA"/>
</dbReference>
<proteinExistence type="predicted"/>
<evidence type="ECO:0000313" key="3">
    <source>
        <dbReference type="Proteomes" id="UP001057498"/>
    </source>
</evidence>
<protein>
    <recommendedName>
        <fullName evidence="1">Zorya protein ZorC EH domain-containing protein</fullName>
    </recommendedName>
</protein>
<dbReference type="Proteomes" id="UP001057498">
    <property type="component" value="Chromosome"/>
</dbReference>
<name>A0ABN6PLB3_9BURK</name>
<evidence type="ECO:0000259" key="1">
    <source>
        <dbReference type="Pfam" id="PF15611"/>
    </source>
</evidence>
<evidence type="ECO:0000313" key="2">
    <source>
        <dbReference type="EMBL" id="BDI05976.1"/>
    </source>
</evidence>